<name>A0A494YWG0_9BACI</name>
<keyword evidence="2" id="KW-1185">Reference proteome</keyword>
<accession>A0A494YWG0</accession>
<organism evidence="1 2">
    <name type="scientific">Oceanobacillus bengalensis</name>
    <dbReference type="NCBI Taxonomy" id="1435466"/>
    <lineage>
        <taxon>Bacteria</taxon>
        <taxon>Bacillati</taxon>
        <taxon>Bacillota</taxon>
        <taxon>Bacilli</taxon>
        <taxon>Bacillales</taxon>
        <taxon>Bacillaceae</taxon>
        <taxon>Oceanobacillus</taxon>
    </lineage>
</organism>
<dbReference type="OrthoDB" id="1653343at2"/>
<dbReference type="RefSeq" id="WP_121132451.1">
    <property type="nucleotide sequence ID" value="NZ_JBHUFK010000038.1"/>
</dbReference>
<protein>
    <recommendedName>
        <fullName evidence="3">VCBS repeat-containing protein</fullName>
    </recommendedName>
</protein>
<dbReference type="Proteomes" id="UP000281813">
    <property type="component" value="Unassembled WGS sequence"/>
</dbReference>
<gene>
    <name evidence="1" type="ORF">D8M05_12915</name>
</gene>
<dbReference type="AlphaFoldDB" id="A0A494YWG0"/>
<proteinExistence type="predicted"/>
<dbReference type="EMBL" id="RBZO01000020">
    <property type="protein sequence ID" value="RKQ14529.1"/>
    <property type="molecule type" value="Genomic_DNA"/>
</dbReference>
<evidence type="ECO:0008006" key="3">
    <source>
        <dbReference type="Google" id="ProtNLM"/>
    </source>
</evidence>
<comment type="caution">
    <text evidence="1">The sequence shown here is derived from an EMBL/GenBank/DDBJ whole genome shotgun (WGS) entry which is preliminary data.</text>
</comment>
<sequence>MKIVTVTVGIILTVLQPYLVLASSSEQETIVIETYQADITGDGLFEAIELKGTPFSPDAEYFHNIWAEIKSPNDESWTINYGGGYEPEIHFFDFNHDKIKDMLYQSPTGGSGGLYHYDLHTLAGNNLAEIPLPKQPYVSGEFIDDFKVEIKTSPNAEPIIMDVHDRADEYVRLEIYDQDGKLLKDTSPIIEPIAFFESVKISDSKGYGLKSFKQVSGAFHADQLGTIESLWYFTEGEWIILKLEWQEAK</sequence>
<reference evidence="1 2" key="1">
    <citation type="journal article" date="2015" name="Antonie Van Leeuwenhoek">
        <title>Oceanobacillus bengalensis sp. nov., a bacterium isolated from seawater of the Bay of Bengal.</title>
        <authorList>
            <person name="Yongchang O."/>
            <person name="Xiang W."/>
            <person name="Wang G."/>
        </authorList>
    </citation>
    <scope>NUCLEOTIDE SEQUENCE [LARGE SCALE GENOMIC DNA]</scope>
    <source>
        <strain evidence="1 2">MCCC 1K00260</strain>
    </source>
</reference>
<evidence type="ECO:0000313" key="2">
    <source>
        <dbReference type="Proteomes" id="UP000281813"/>
    </source>
</evidence>
<evidence type="ECO:0000313" key="1">
    <source>
        <dbReference type="EMBL" id="RKQ14529.1"/>
    </source>
</evidence>